<organism evidence="1 2">
    <name type="scientific">Rubroshorea leprosula</name>
    <dbReference type="NCBI Taxonomy" id="152421"/>
    <lineage>
        <taxon>Eukaryota</taxon>
        <taxon>Viridiplantae</taxon>
        <taxon>Streptophyta</taxon>
        <taxon>Embryophyta</taxon>
        <taxon>Tracheophyta</taxon>
        <taxon>Spermatophyta</taxon>
        <taxon>Magnoliopsida</taxon>
        <taxon>eudicotyledons</taxon>
        <taxon>Gunneridae</taxon>
        <taxon>Pentapetalae</taxon>
        <taxon>rosids</taxon>
        <taxon>malvids</taxon>
        <taxon>Malvales</taxon>
        <taxon>Dipterocarpaceae</taxon>
        <taxon>Rubroshorea</taxon>
    </lineage>
</organism>
<dbReference type="AlphaFoldDB" id="A0AAV5JVA7"/>
<name>A0AAV5JVA7_9ROSI</name>
<reference evidence="1 2" key="1">
    <citation type="journal article" date="2021" name="Commun. Biol.">
        <title>The genome of Shorea leprosula (Dipterocarpaceae) highlights the ecological relevance of drought in aseasonal tropical rainforests.</title>
        <authorList>
            <person name="Ng K.K.S."/>
            <person name="Kobayashi M.J."/>
            <person name="Fawcett J.A."/>
            <person name="Hatakeyama M."/>
            <person name="Paape T."/>
            <person name="Ng C.H."/>
            <person name="Ang C.C."/>
            <person name="Tnah L.H."/>
            <person name="Lee C.T."/>
            <person name="Nishiyama T."/>
            <person name="Sese J."/>
            <person name="O'Brien M.J."/>
            <person name="Copetti D."/>
            <person name="Mohd Noor M.I."/>
            <person name="Ong R.C."/>
            <person name="Putra M."/>
            <person name="Sireger I.Z."/>
            <person name="Indrioko S."/>
            <person name="Kosugi Y."/>
            <person name="Izuno A."/>
            <person name="Isagi Y."/>
            <person name="Lee S.L."/>
            <person name="Shimizu K.K."/>
        </authorList>
    </citation>
    <scope>NUCLEOTIDE SEQUENCE [LARGE SCALE GENOMIC DNA]</scope>
    <source>
        <strain evidence="1">214</strain>
    </source>
</reference>
<keyword evidence="2" id="KW-1185">Reference proteome</keyword>
<comment type="caution">
    <text evidence="1">The sequence shown here is derived from an EMBL/GenBank/DDBJ whole genome shotgun (WGS) entry which is preliminary data.</text>
</comment>
<accession>A0AAV5JVA7</accession>
<proteinExistence type="predicted"/>
<evidence type="ECO:0000313" key="2">
    <source>
        <dbReference type="Proteomes" id="UP001054252"/>
    </source>
</evidence>
<sequence>MISISRFCSSFLLPTAEQEACFRQPSLEEKTEFPDLFCSASSSLAVHEFLLGVHPSAFSVPVSPLQNCRRPLPPARSGSATGKFWFVIVLSPEHLA</sequence>
<gene>
    <name evidence="1" type="ORF">SLEP1_g26312</name>
</gene>
<protein>
    <submittedName>
        <fullName evidence="1">Uncharacterized protein</fullName>
    </submittedName>
</protein>
<dbReference type="EMBL" id="BPVZ01000043">
    <property type="protein sequence ID" value="GKV15527.1"/>
    <property type="molecule type" value="Genomic_DNA"/>
</dbReference>
<dbReference type="Proteomes" id="UP001054252">
    <property type="component" value="Unassembled WGS sequence"/>
</dbReference>
<evidence type="ECO:0000313" key="1">
    <source>
        <dbReference type="EMBL" id="GKV15527.1"/>
    </source>
</evidence>